<name>A0ABN3BMJ9_9ACTN</name>
<reference evidence="5 6" key="1">
    <citation type="journal article" date="2019" name="Int. J. Syst. Evol. Microbiol.">
        <title>The Global Catalogue of Microorganisms (GCM) 10K type strain sequencing project: providing services to taxonomists for standard genome sequencing and annotation.</title>
        <authorList>
            <consortium name="The Broad Institute Genomics Platform"/>
            <consortium name="The Broad Institute Genome Sequencing Center for Infectious Disease"/>
            <person name="Wu L."/>
            <person name="Ma J."/>
        </authorList>
    </citation>
    <scope>NUCLEOTIDE SEQUENCE [LARGE SCALE GENOMIC DNA]</scope>
    <source>
        <strain evidence="5 6">JCM 14924</strain>
    </source>
</reference>
<keyword evidence="1 3" id="KW-0022">Alpha-amylase inhibitor</keyword>
<dbReference type="EMBL" id="BAAAOQ010000012">
    <property type="protein sequence ID" value="GAA2198076.1"/>
    <property type="molecule type" value="Genomic_DNA"/>
</dbReference>
<dbReference type="InterPro" id="IPR036379">
    <property type="entry name" value="A-amylase_inhib_sf"/>
</dbReference>
<evidence type="ECO:0000256" key="2">
    <source>
        <dbReference type="ARBA" id="ARBA00023157"/>
    </source>
</evidence>
<gene>
    <name evidence="5" type="ORF">GCM10009787_39250</name>
</gene>
<feature type="signal peptide" evidence="4">
    <location>
        <begin position="1"/>
        <end position="26"/>
    </location>
</feature>
<feature type="chain" id="PRO_5047119743" description="Alpha-amylase inhibitor" evidence="4">
    <location>
        <begin position="27"/>
        <end position="108"/>
    </location>
</feature>
<keyword evidence="4" id="KW-0732">Signal</keyword>
<evidence type="ECO:0000256" key="4">
    <source>
        <dbReference type="SAM" id="SignalP"/>
    </source>
</evidence>
<dbReference type="SUPFAM" id="SSF49498">
    <property type="entry name" value="alpha-Amylase inhibitor tendamistat"/>
    <property type="match status" value="1"/>
</dbReference>
<dbReference type="Proteomes" id="UP001501391">
    <property type="component" value="Unassembled WGS sequence"/>
</dbReference>
<protein>
    <recommendedName>
        <fullName evidence="3">Alpha-amylase inhibitor</fullName>
    </recommendedName>
</protein>
<dbReference type="Pfam" id="PF01356">
    <property type="entry name" value="A_amylase_inhib"/>
    <property type="match status" value="1"/>
</dbReference>
<evidence type="ECO:0000256" key="3">
    <source>
        <dbReference type="PIRNR" id="PIRNR001658"/>
    </source>
</evidence>
<keyword evidence="6" id="KW-1185">Reference proteome</keyword>
<keyword evidence="2" id="KW-1015">Disulfide bond</keyword>
<dbReference type="RefSeq" id="WP_094375432.1">
    <property type="nucleotide sequence ID" value="NZ_BAAAOQ010000012.1"/>
</dbReference>
<proteinExistence type="predicted"/>
<evidence type="ECO:0000313" key="5">
    <source>
        <dbReference type="EMBL" id="GAA2198076.1"/>
    </source>
</evidence>
<sequence length="108" mass="11059">MSRLIRSSFVAIAVVLAAAVPGTAHAGSQEDAGSRPPAPDCVTFSAGWRYTFVTNNCSDTHTLTVVYRDGTDVPSRVAPPGALITFPGYGTSGNEVLGVVLCDDGGCA</sequence>
<evidence type="ECO:0000313" key="6">
    <source>
        <dbReference type="Proteomes" id="UP001501391"/>
    </source>
</evidence>
<comment type="function">
    <text evidence="3">Inhibits mammalian alpha-amylases specifically but has no action on plant and microbial alpha-amylases.</text>
</comment>
<dbReference type="SMART" id="SM00783">
    <property type="entry name" value="A_amylase_inhib"/>
    <property type="match status" value="1"/>
</dbReference>
<organism evidence="5 6">
    <name type="scientific">Streptomyces bangladeshensis</name>
    <dbReference type="NCBI Taxonomy" id="295352"/>
    <lineage>
        <taxon>Bacteria</taxon>
        <taxon>Bacillati</taxon>
        <taxon>Actinomycetota</taxon>
        <taxon>Actinomycetes</taxon>
        <taxon>Kitasatosporales</taxon>
        <taxon>Streptomycetaceae</taxon>
        <taxon>Streptomyces</taxon>
    </lineage>
</organism>
<dbReference type="Gene3D" id="2.60.40.20">
    <property type="entry name" value="Alpha-amylase inhibitor"/>
    <property type="match status" value="1"/>
</dbReference>
<evidence type="ECO:0000256" key="1">
    <source>
        <dbReference type="ARBA" id="ARBA00022579"/>
    </source>
</evidence>
<comment type="caution">
    <text evidence="5">The sequence shown here is derived from an EMBL/GenBank/DDBJ whole genome shotgun (WGS) entry which is preliminary data.</text>
</comment>
<accession>A0ABN3BMJ9</accession>
<dbReference type="PIRSF" id="PIRSF001658">
    <property type="entry name" value="Amylase_inhib"/>
    <property type="match status" value="1"/>
</dbReference>
<dbReference type="InterPro" id="IPR000833">
    <property type="entry name" value="A-amylase_inhib"/>
</dbReference>